<dbReference type="GeneID" id="25731621"/>
<dbReference type="KEGG" id="mng:MNEG_14093"/>
<evidence type="ECO:0000313" key="2">
    <source>
        <dbReference type="EMBL" id="KIY93870.1"/>
    </source>
</evidence>
<accession>A0A0D2MFI8</accession>
<name>A0A0D2MFI8_9CHLO</name>
<keyword evidence="3" id="KW-1185">Reference proteome</keyword>
<reference evidence="2 3" key="1">
    <citation type="journal article" date="2013" name="BMC Genomics">
        <title>Reconstruction of the lipid metabolism for the microalga Monoraphidium neglectum from its genome sequence reveals characteristics suitable for biofuel production.</title>
        <authorList>
            <person name="Bogen C."/>
            <person name="Al-Dilaimi A."/>
            <person name="Albersmeier A."/>
            <person name="Wichmann J."/>
            <person name="Grundmann M."/>
            <person name="Rupp O."/>
            <person name="Lauersen K.J."/>
            <person name="Blifernez-Klassen O."/>
            <person name="Kalinowski J."/>
            <person name="Goesmann A."/>
            <person name="Mussgnug J.H."/>
            <person name="Kruse O."/>
        </authorList>
    </citation>
    <scope>NUCLEOTIDE SEQUENCE [LARGE SCALE GENOMIC DNA]</scope>
    <source>
        <strain evidence="2 3">SAG 48.87</strain>
    </source>
</reference>
<proteinExistence type="predicted"/>
<dbReference type="EMBL" id="KK104468">
    <property type="protein sequence ID" value="KIY93870.1"/>
    <property type="molecule type" value="Genomic_DNA"/>
</dbReference>
<dbReference type="Proteomes" id="UP000054498">
    <property type="component" value="Unassembled WGS sequence"/>
</dbReference>
<organism evidence="2 3">
    <name type="scientific">Monoraphidium neglectum</name>
    <dbReference type="NCBI Taxonomy" id="145388"/>
    <lineage>
        <taxon>Eukaryota</taxon>
        <taxon>Viridiplantae</taxon>
        <taxon>Chlorophyta</taxon>
        <taxon>core chlorophytes</taxon>
        <taxon>Chlorophyceae</taxon>
        <taxon>CS clade</taxon>
        <taxon>Sphaeropleales</taxon>
        <taxon>Selenastraceae</taxon>
        <taxon>Monoraphidium</taxon>
    </lineage>
</organism>
<dbReference type="RefSeq" id="XP_013892890.1">
    <property type="nucleotide sequence ID" value="XM_014037436.1"/>
</dbReference>
<protein>
    <submittedName>
        <fullName evidence="2">Uncharacterized protein</fullName>
    </submittedName>
</protein>
<evidence type="ECO:0000313" key="3">
    <source>
        <dbReference type="Proteomes" id="UP000054498"/>
    </source>
</evidence>
<sequence>MKAPGPAVAGATGDTSPQGPGSPRRRARPAHAACPSPLWPFVADGTGNINAPTLPNDLRDTIVGIVLRESDGIPRCAARQLLRLTCRGARAFVDARVWKIAIDADGAADAPAAAASLAALAAAAATGRLPSLLRLELRVTGGGAAAAAFEDALPSLGQLPALEELQIISWGCELRAWTR</sequence>
<gene>
    <name evidence="2" type="ORF">MNEG_14093</name>
</gene>
<dbReference type="AlphaFoldDB" id="A0A0D2MFI8"/>
<evidence type="ECO:0000256" key="1">
    <source>
        <dbReference type="SAM" id="MobiDB-lite"/>
    </source>
</evidence>
<feature type="region of interest" description="Disordered" evidence="1">
    <location>
        <begin position="1"/>
        <end position="32"/>
    </location>
</feature>